<dbReference type="InterPro" id="IPR017441">
    <property type="entry name" value="Protein_kinase_ATP_BS"/>
</dbReference>
<dbReference type="PANTHER" id="PTHR47984:SF17">
    <property type="entry name" value="PROTEIN KINASE DOMAIN-CONTAINING PROTEIN"/>
    <property type="match status" value="1"/>
</dbReference>
<dbReference type="SMART" id="SM00108">
    <property type="entry name" value="B_lectin"/>
    <property type="match status" value="1"/>
</dbReference>
<dbReference type="Proteomes" id="UP000824890">
    <property type="component" value="Unassembled WGS sequence"/>
</dbReference>
<evidence type="ECO:0000259" key="22">
    <source>
        <dbReference type="PROSITE" id="PS50927"/>
    </source>
</evidence>
<dbReference type="Pfam" id="PF01453">
    <property type="entry name" value="B_lectin"/>
    <property type="match status" value="1"/>
</dbReference>
<evidence type="ECO:0000256" key="10">
    <source>
        <dbReference type="ARBA" id="ARBA00022989"/>
    </source>
</evidence>
<keyword evidence="8 16" id="KW-0418">Kinase</keyword>
<feature type="compositionally biased region" description="Low complexity" evidence="18">
    <location>
        <begin position="480"/>
        <end position="494"/>
    </location>
</feature>
<evidence type="ECO:0000313" key="24">
    <source>
        <dbReference type="Proteomes" id="UP000824890"/>
    </source>
</evidence>
<feature type="region of interest" description="Disordered" evidence="18">
    <location>
        <begin position="422"/>
        <end position="443"/>
    </location>
</feature>
<dbReference type="SMART" id="SM00220">
    <property type="entry name" value="S_TKc"/>
    <property type="match status" value="1"/>
</dbReference>
<keyword evidence="5 19" id="KW-0812">Transmembrane</keyword>
<evidence type="ECO:0000256" key="13">
    <source>
        <dbReference type="ARBA" id="ARBA00023180"/>
    </source>
</evidence>
<keyword evidence="13" id="KW-0325">Glycoprotein</keyword>
<dbReference type="InterPro" id="IPR011009">
    <property type="entry name" value="Kinase-like_dom_sf"/>
</dbReference>
<feature type="transmembrane region" description="Helical" evidence="19">
    <location>
        <begin position="394"/>
        <end position="418"/>
    </location>
</feature>
<keyword evidence="3" id="KW-0597">Phosphoprotein</keyword>
<evidence type="ECO:0000256" key="17">
    <source>
        <dbReference type="PROSITE-ProRule" id="PRU10141"/>
    </source>
</evidence>
<feature type="region of interest" description="Disordered" evidence="18">
    <location>
        <begin position="478"/>
        <end position="512"/>
    </location>
</feature>
<dbReference type="PROSITE" id="PS00108">
    <property type="entry name" value="PROTEIN_KINASE_ST"/>
    <property type="match status" value="1"/>
</dbReference>
<evidence type="ECO:0000256" key="16">
    <source>
        <dbReference type="PIRNR" id="PIRNR000641"/>
    </source>
</evidence>
<evidence type="ECO:0000256" key="3">
    <source>
        <dbReference type="ARBA" id="ARBA00022553"/>
    </source>
</evidence>
<comment type="catalytic activity">
    <reaction evidence="14 16">
        <text>L-threonyl-[protein] + ATP = O-phospho-L-threonyl-[protein] + ADP + H(+)</text>
        <dbReference type="Rhea" id="RHEA:46608"/>
        <dbReference type="Rhea" id="RHEA-COMP:11060"/>
        <dbReference type="Rhea" id="RHEA-COMP:11605"/>
        <dbReference type="ChEBI" id="CHEBI:15378"/>
        <dbReference type="ChEBI" id="CHEBI:30013"/>
        <dbReference type="ChEBI" id="CHEBI:30616"/>
        <dbReference type="ChEBI" id="CHEBI:61977"/>
        <dbReference type="ChEBI" id="CHEBI:456216"/>
        <dbReference type="EC" id="2.7.11.1"/>
    </reaction>
</comment>
<keyword evidence="24" id="KW-1185">Reference proteome</keyword>
<evidence type="ECO:0000313" key="23">
    <source>
        <dbReference type="EMBL" id="KAH0937155.1"/>
    </source>
</evidence>
<dbReference type="CDD" id="cd14066">
    <property type="entry name" value="STKc_IRAK"/>
    <property type="match status" value="1"/>
</dbReference>
<feature type="compositionally biased region" description="Polar residues" evidence="18">
    <location>
        <begin position="424"/>
        <end position="437"/>
    </location>
</feature>
<dbReference type="Gene3D" id="2.90.10.10">
    <property type="entry name" value="Bulb-type lectin domain"/>
    <property type="match status" value="1"/>
</dbReference>
<dbReference type="InterPro" id="IPR008271">
    <property type="entry name" value="Ser/Thr_kinase_AS"/>
</dbReference>
<dbReference type="InterPro" id="IPR001480">
    <property type="entry name" value="Bulb-type_lectin_dom"/>
</dbReference>
<keyword evidence="4 16" id="KW-0808">Transferase</keyword>
<dbReference type="PIRSF" id="PIRSF000641">
    <property type="entry name" value="SRK"/>
    <property type="match status" value="1"/>
</dbReference>
<dbReference type="InterPro" id="IPR024171">
    <property type="entry name" value="SRK-like_kinase"/>
</dbReference>
<feature type="compositionally biased region" description="Polar residues" evidence="18">
    <location>
        <begin position="502"/>
        <end position="511"/>
    </location>
</feature>
<evidence type="ECO:0000256" key="4">
    <source>
        <dbReference type="ARBA" id="ARBA00022679"/>
    </source>
</evidence>
<dbReference type="Pfam" id="PF00069">
    <property type="entry name" value="Pkinase"/>
    <property type="match status" value="1"/>
</dbReference>
<accession>A0ABQ8E6A0</accession>
<comment type="caution">
    <text evidence="23">The sequence shown here is derived from an EMBL/GenBank/DDBJ whole genome shotgun (WGS) entry which is preliminary data.</text>
</comment>
<reference evidence="23 24" key="1">
    <citation type="submission" date="2021-05" db="EMBL/GenBank/DDBJ databases">
        <title>Genome Assembly of Synthetic Allotetraploid Brassica napus Reveals Homoeologous Exchanges between Subgenomes.</title>
        <authorList>
            <person name="Davis J.T."/>
        </authorList>
    </citation>
    <scope>NUCLEOTIDE SEQUENCE [LARGE SCALE GENOMIC DNA]</scope>
    <source>
        <strain evidence="24">cv. Da-Ae</strain>
        <tissue evidence="23">Seedling</tissue>
    </source>
</reference>
<comment type="similarity">
    <text evidence="16">Belongs to the protein kinase superfamily. Ser/Thr protein kinase family.</text>
</comment>
<evidence type="ECO:0000256" key="2">
    <source>
        <dbReference type="ARBA" id="ARBA00022527"/>
    </source>
</evidence>
<organism evidence="23 24">
    <name type="scientific">Brassica napus</name>
    <name type="common">Rape</name>
    <dbReference type="NCBI Taxonomy" id="3708"/>
    <lineage>
        <taxon>Eukaryota</taxon>
        <taxon>Viridiplantae</taxon>
        <taxon>Streptophyta</taxon>
        <taxon>Embryophyta</taxon>
        <taxon>Tracheophyta</taxon>
        <taxon>Spermatophyta</taxon>
        <taxon>Magnoliopsida</taxon>
        <taxon>eudicotyledons</taxon>
        <taxon>Gunneridae</taxon>
        <taxon>Pentapetalae</taxon>
        <taxon>rosids</taxon>
        <taxon>malvids</taxon>
        <taxon>Brassicales</taxon>
        <taxon>Brassicaceae</taxon>
        <taxon>Brassiceae</taxon>
        <taxon>Brassica</taxon>
    </lineage>
</organism>
<evidence type="ECO:0000256" key="9">
    <source>
        <dbReference type="ARBA" id="ARBA00022840"/>
    </source>
</evidence>
<comment type="subcellular location">
    <subcellularLocation>
        <location evidence="1">Membrane</location>
        <topology evidence="1">Single-pass membrane protein</topology>
    </subcellularLocation>
</comment>
<evidence type="ECO:0000256" key="14">
    <source>
        <dbReference type="ARBA" id="ARBA00047899"/>
    </source>
</evidence>
<protein>
    <recommendedName>
        <fullName evidence="16">Receptor-like serine/threonine-protein kinase</fullName>
        <ecNumber evidence="16">2.7.11.1</ecNumber>
    </recommendedName>
</protein>
<evidence type="ECO:0000256" key="15">
    <source>
        <dbReference type="ARBA" id="ARBA00048679"/>
    </source>
</evidence>
<dbReference type="EMBL" id="JAGKQM010000002">
    <property type="protein sequence ID" value="KAH0937155.1"/>
    <property type="molecule type" value="Genomic_DNA"/>
</dbReference>
<dbReference type="InterPro" id="IPR052232">
    <property type="entry name" value="RLK_Ser/Thr-Kinase"/>
</dbReference>
<keyword evidence="12" id="KW-1015">Disulfide bond</keyword>
<dbReference type="PROSITE" id="PS00107">
    <property type="entry name" value="PROTEIN_KINASE_ATP"/>
    <property type="match status" value="1"/>
</dbReference>
<evidence type="ECO:0000256" key="11">
    <source>
        <dbReference type="ARBA" id="ARBA00023136"/>
    </source>
</evidence>
<feature type="compositionally biased region" description="Basic and acidic residues" evidence="18">
    <location>
        <begin position="820"/>
        <end position="853"/>
    </location>
</feature>
<evidence type="ECO:0000256" key="12">
    <source>
        <dbReference type="ARBA" id="ARBA00023157"/>
    </source>
</evidence>
<keyword evidence="2 16" id="KW-0723">Serine/threonine-protein kinase</keyword>
<gene>
    <name evidence="23" type="ORF">HID58_004616</name>
</gene>
<evidence type="ECO:0000259" key="21">
    <source>
        <dbReference type="PROSITE" id="PS50011"/>
    </source>
</evidence>
<feature type="binding site" evidence="17">
    <location>
        <position position="572"/>
    </location>
    <ligand>
        <name>ATP</name>
        <dbReference type="ChEBI" id="CHEBI:30616"/>
    </ligand>
</feature>
<feature type="region of interest" description="Disordered" evidence="18">
    <location>
        <begin position="811"/>
        <end position="853"/>
    </location>
</feature>
<dbReference type="Gene3D" id="3.30.200.20">
    <property type="entry name" value="Phosphorylase Kinase, domain 1"/>
    <property type="match status" value="1"/>
</dbReference>
<keyword evidence="11 19" id="KW-0472">Membrane</keyword>
<evidence type="ECO:0000256" key="7">
    <source>
        <dbReference type="ARBA" id="ARBA00022741"/>
    </source>
</evidence>
<dbReference type="PANTHER" id="PTHR47984">
    <property type="entry name" value="OS01G0323000 PROTEIN"/>
    <property type="match status" value="1"/>
</dbReference>
<sequence length="853" mass="94440">MALSPTLVPLILILIPMFLGSVSAFSPLKTDTLKPGQQLRDWEQLISSGGVFTLGFFTPTESSTFLLGSAGVRYIGIWSQYGPINPVWVGNPTESVSDSSGSLSIDTNGNLKITRANASPIMLNQHISLAGNVSATLLDSGNFVIRNIGPGGVPGRVLWQSFDHPTSMLLPGMKIGFNLRTKKEVSVTSWTSNQVPASGAFRLGLDPSGANQLLVWRHGEIYWSSGVLTNNGSSKLTLELSREYLDYEFKFGSDKYMKYFSYSIKKTNGSVYSSWSLDNLGQITVTNVLRSNTSNRWISESSQPCTTDLKNSSAVCITEKPTACRKGSEYFEPRRGYMTGSGYYGDSLSFGLSDCHGSCWRNCSCIAFQSFSDGKKMGTSLNDTLSKKYSGLELWEIIAIVLSAIFFLVLAISLYLTFRKKTSKPSSNQTPISHQTPPNVPEEIKEIRVDDVSSSNGYPTISEKFSHKEPEKETLAVAAESENGGNSSRSGSFNHSEKKDGSSVSSANPLTAPSPLSGLPEFSHLGWGHWFTLRDLQTATNHFSRDGIIGDGGYGVVYRGSLVNGTPVAVKKLLNNLGQADKDFRVEVEAIGHVRHKNLVRLLGYCMEGTQRMLVYEYVNNGNLEQWLRGDNQNHEYLTWEARLKILIGTAKALAYLHEAIEPKVVHRDIKSSNILIDDKFNSKISDFGLAKLLGGDKSFITTRVMGTFGYVAPEYANSGLLNEKSDVYSYGVVLLEAITGRYPVDYARPPPEVHLVEWMKMMVQQRRSEEVIDPNLNTKPSTSVLKRTLLTALRCVDPLYEKRPRMSQVARMLESEEYPIPREDRRRGRSEKGTARDSDPPRNSTDTDRTQE</sequence>
<dbReference type="SUPFAM" id="SSF51110">
    <property type="entry name" value="alpha-D-mannose-specific plant lectins"/>
    <property type="match status" value="1"/>
</dbReference>
<evidence type="ECO:0000256" key="19">
    <source>
        <dbReference type="SAM" id="Phobius"/>
    </source>
</evidence>
<keyword evidence="9 16" id="KW-0067">ATP-binding</keyword>
<feature type="chain" id="PRO_5045520496" description="Receptor-like serine/threonine-protein kinase" evidence="20">
    <location>
        <begin position="25"/>
        <end position="853"/>
    </location>
</feature>
<evidence type="ECO:0000256" key="1">
    <source>
        <dbReference type="ARBA" id="ARBA00004167"/>
    </source>
</evidence>
<evidence type="ECO:0000256" key="8">
    <source>
        <dbReference type="ARBA" id="ARBA00022777"/>
    </source>
</evidence>
<dbReference type="Gene3D" id="1.10.510.10">
    <property type="entry name" value="Transferase(Phosphotransferase) domain 1"/>
    <property type="match status" value="1"/>
</dbReference>
<feature type="signal peptide" evidence="20">
    <location>
        <begin position="1"/>
        <end position="24"/>
    </location>
</feature>
<dbReference type="CDD" id="cd00028">
    <property type="entry name" value="B_lectin"/>
    <property type="match status" value="1"/>
</dbReference>
<evidence type="ECO:0000256" key="18">
    <source>
        <dbReference type="SAM" id="MobiDB-lite"/>
    </source>
</evidence>
<evidence type="ECO:0000256" key="20">
    <source>
        <dbReference type="SAM" id="SignalP"/>
    </source>
</evidence>
<dbReference type="InterPro" id="IPR036426">
    <property type="entry name" value="Bulb-type_lectin_dom_sf"/>
</dbReference>
<keyword evidence="7 16" id="KW-0547">Nucleotide-binding</keyword>
<feature type="domain" description="Bulb-type lectin" evidence="22">
    <location>
        <begin position="30"/>
        <end position="158"/>
    </location>
</feature>
<dbReference type="SUPFAM" id="SSF56112">
    <property type="entry name" value="Protein kinase-like (PK-like)"/>
    <property type="match status" value="1"/>
</dbReference>
<keyword evidence="6 20" id="KW-0732">Signal</keyword>
<keyword evidence="10 19" id="KW-1133">Transmembrane helix</keyword>
<evidence type="ECO:0000256" key="6">
    <source>
        <dbReference type="ARBA" id="ARBA00022729"/>
    </source>
</evidence>
<name>A0ABQ8E6A0_BRANA</name>
<dbReference type="PROSITE" id="PS50927">
    <property type="entry name" value="BULB_LECTIN"/>
    <property type="match status" value="1"/>
</dbReference>
<proteinExistence type="inferred from homology"/>
<dbReference type="InterPro" id="IPR000719">
    <property type="entry name" value="Prot_kinase_dom"/>
</dbReference>
<comment type="catalytic activity">
    <reaction evidence="15 16">
        <text>L-seryl-[protein] + ATP = O-phospho-L-seryl-[protein] + ADP + H(+)</text>
        <dbReference type="Rhea" id="RHEA:17989"/>
        <dbReference type="Rhea" id="RHEA-COMP:9863"/>
        <dbReference type="Rhea" id="RHEA-COMP:11604"/>
        <dbReference type="ChEBI" id="CHEBI:15378"/>
        <dbReference type="ChEBI" id="CHEBI:29999"/>
        <dbReference type="ChEBI" id="CHEBI:30616"/>
        <dbReference type="ChEBI" id="CHEBI:83421"/>
        <dbReference type="ChEBI" id="CHEBI:456216"/>
        <dbReference type="EC" id="2.7.11.1"/>
    </reaction>
</comment>
<dbReference type="EC" id="2.7.11.1" evidence="16"/>
<feature type="domain" description="Protein kinase" evidence="21">
    <location>
        <begin position="543"/>
        <end position="801"/>
    </location>
</feature>
<evidence type="ECO:0000256" key="5">
    <source>
        <dbReference type="ARBA" id="ARBA00022692"/>
    </source>
</evidence>
<dbReference type="PROSITE" id="PS50011">
    <property type="entry name" value="PROTEIN_KINASE_DOM"/>
    <property type="match status" value="1"/>
</dbReference>